<dbReference type="GO" id="GO:0043856">
    <property type="term" value="F:anti-sigma factor antagonist activity"/>
    <property type="evidence" value="ECO:0007669"/>
    <property type="project" value="TreeGrafter"/>
</dbReference>
<gene>
    <name evidence="2" type="ORF">RGQ30_28890</name>
</gene>
<protein>
    <recommendedName>
        <fullName evidence="1">STAS domain-containing protein</fullName>
    </recommendedName>
</protein>
<dbReference type="PANTHER" id="PTHR33495:SF2">
    <property type="entry name" value="ANTI-SIGMA FACTOR ANTAGONIST TM_1081-RELATED"/>
    <property type="match status" value="1"/>
</dbReference>
<evidence type="ECO:0000259" key="1">
    <source>
        <dbReference type="PROSITE" id="PS50801"/>
    </source>
</evidence>
<evidence type="ECO:0000313" key="3">
    <source>
        <dbReference type="Proteomes" id="UP001329151"/>
    </source>
</evidence>
<dbReference type="InterPro" id="IPR036513">
    <property type="entry name" value="STAS_dom_sf"/>
</dbReference>
<dbReference type="CDD" id="cd07043">
    <property type="entry name" value="STAS_anti-anti-sigma_factors"/>
    <property type="match status" value="1"/>
</dbReference>
<dbReference type="InterPro" id="IPR002645">
    <property type="entry name" value="STAS_dom"/>
</dbReference>
<dbReference type="KEGG" id="lto:RGQ30_28890"/>
<dbReference type="RefSeq" id="WP_130557530.1">
    <property type="nucleotide sequence ID" value="NZ_AP028947.1"/>
</dbReference>
<dbReference type="PANTHER" id="PTHR33495">
    <property type="entry name" value="ANTI-SIGMA FACTOR ANTAGONIST TM_1081-RELATED-RELATED"/>
    <property type="match status" value="1"/>
</dbReference>
<dbReference type="Proteomes" id="UP001329151">
    <property type="component" value="Chromosome"/>
</dbReference>
<dbReference type="Gene3D" id="3.30.750.24">
    <property type="entry name" value="STAS domain"/>
    <property type="match status" value="1"/>
</dbReference>
<name>A0AA86MC28_9BURK</name>
<dbReference type="Pfam" id="PF01740">
    <property type="entry name" value="STAS"/>
    <property type="match status" value="1"/>
</dbReference>
<reference evidence="2 3" key="1">
    <citation type="submission" date="2023-10" db="EMBL/GenBank/DDBJ databases">
        <title>Complete Genome Sequence of Limnobacter thiooxidans CS-K2T, Isolated from freshwater lake sediments in Bavaria, Germany.</title>
        <authorList>
            <person name="Naruki M."/>
            <person name="Watanabe A."/>
            <person name="Warashina T."/>
            <person name="Morita T."/>
            <person name="Arakawa K."/>
        </authorList>
    </citation>
    <scope>NUCLEOTIDE SEQUENCE [LARGE SCALE GENOMIC DNA]</scope>
    <source>
        <strain evidence="2 3">CS-K2</strain>
    </source>
</reference>
<evidence type="ECO:0000313" key="2">
    <source>
        <dbReference type="EMBL" id="BET27388.1"/>
    </source>
</evidence>
<feature type="domain" description="STAS" evidence="1">
    <location>
        <begin position="20"/>
        <end position="109"/>
    </location>
</feature>
<dbReference type="PROSITE" id="PS50801">
    <property type="entry name" value="STAS"/>
    <property type="match status" value="1"/>
</dbReference>
<dbReference type="EMBL" id="AP028947">
    <property type="protein sequence ID" value="BET27388.1"/>
    <property type="molecule type" value="Genomic_DNA"/>
</dbReference>
<dbReference type="SUPFAM" id="SSF52091">
    <property type="entry name" value="SpoIIaa-like"/>
    <property type="match status" value="1"/>
</dbReference>
<proteinExistence type="predicted"/>
<sequence length="112" mass="12207">MVSTEDIGDVFVLKVEAVRLDSAVGTIIRNAVVSKLETSKKFALDISAVKLVDSGGLGSLVALLKNISNNQGKLTLIGMNKSVRMMFELSRMDRQFSLLDDMPKAIAFFQQA</sequence>
<keyword evidence="3" id="KW-1185">Reference proteome</keyword>
<organism evidence="2 3">
    <name type="scientific">Limnobacter thiooxidans</name>
    <dbReference type="NCBI Taxonomy" id="131080"/>
    <lineage>
        <taxon>Bacteria</taxon>
        <taxon>Pseudomonadati</taxon>
        <taxon>Pseudomonadota</taxon>
        <taxon>Betaproteobacteria</taxon>
        <taxon>Burkholderiales</taxon>
        <taxon>Burkholderiaceae</taxon>
        <taxon>Limnobacter</taxon>
    </lineage>
</organism>
<dbReference type="AlphaFoldDB" id="A0AA86MC28"/>
<accession>A0AA86MC28</accession>